<proteinExistence type="predicted"/>
<organism evidence="1 2">
    <name type="scientific">Caldibacillus thermoamylovorans</name>
    <dbReference type="NCBI Taxonomy" id="35841"/>
    <lineage>
        <taxon>Bacteria</taxon>
        <taxon>Bacillati</taxon>
        <taxon>Bacillota</taxon>
        <taxon>Bacilli</taxon>
        <taxon>Bacillales</taxon>
        <taxon>Bacillaceae</taxon>
        <taxon>Caldibacillus</taxon>
    </lineage>
</organism>
<dbReference type="Pfam" id="PF22752">
    <property type="entry name" value="DUF488-N3i"/>
    <property type="match status" value="1"/>
</dbReference>
<dbReference type="RefSeq" id="WP_034767743.1">
    <property type="nucleotide sequence ID" value="NZ_CCRF01000017.1"/>
</dbReference>
<dbReference type="EMBL" id="CCRF01000017">
    <property type="protein sequence ID" value="CEE00356.1"/>
    <property type="molecule type" value="Genomic_DNA"/>
</dbReference>
<dbReference type="AlphaFoldDB" id="A0A090IQQ8"/>
<dbReference type="Proteomes" id="UP000040576">
    <property type="component" value="Unassembled WGS sequence"/>
</dbReference>
<dbReference type="PANTHER" id="PTHR36849">
    <property type="entry name" value="CYTOPLASMIC PROTEIN-RELATED"/>
    <property type="match status" value="1"/>
</dbReference>
<dbReference type="PANTHER" id="PTHR36849:SF1">
    <property type="entry name" value="CYTOPLASMIC PROTEIN"/>
    <property type="match status" value="1"/>
</dbReference>
<evidence type="ECO:0008006" key="3">
    <source>
        <dbReference type="Google" id="ProtNLM"/>
    </source>
</evidence>
<sequence>MNQIILHRIYDKSITPEGIHILIDRLWPRGIKKEDANIDYWFKEVAPSSELRKWFGHKPERFEEFRLKYFQELRNDEEKCQKVDEICQMLDENNVILLYGAKDTEKNHAVVLKEEILNRCKM</sequence>
<gene>
    <name evidence="1" type="ORF">BT1A1_0497</name>
</gene>
<protein>
    <recommendedName>
        <fullName evidence="3">DUF488 domain-containing protein</fullName>
    </recommendedName>
</protein>
<name>A0A090IQQ8_9BACI</name>
<reference evidence="1 2" key="1">
    <citation type="submission" date="2014-07" db="EMBL/GenBank/DDBJ databases">
        <authorList>
            <person name="Wibberg Daniel"/>
        </authorList>
    </citation>
    <scope>NUCLEOTIDE SEQUENCE [LARGE SCALE GENOMIC DNA]</scope>
</reference>
<dbReference type="InterPro" id="IPR052552">
    <property type="entry name" value="YeaO-like"/>
</dbReference>
<keyword evidence="2" id="KW-1185">Reference proteome</keyword>
<evidence type="ECO:0000313" key="2">
    <source>
        <dbReference type="Proteomes" id="UP000040576"/>
    </source>
</evidence>
<evidence type="ECO:0000313" key="1">
    <source>
        <dbReference type="EMBL" id="CEE00356.1"/>
    </source>
</evidence>
<accession>A0A090IQQ8</accession>